<sequence>MLSGDVYLDFGRPPKWNCPIPEGDATADASSTGEVSSYEASPTKVRSPPQRTTEAPVYKVPPPPSPAPTNGAWEIPAIQCNEPEDGVFYAQMGPTGGKRGYPAITGHVGWGISYYINGLLIPEIHVVRGRTYTFVVEGGKDANVPAKFHPFYITDDPVGGYQYKTPEEKRKVNIYAGAELNKHGEVVPTGLGRLCNWTPDPEQPMADEYASFGAYQRTLTLVCDHGEPAVVQWTPDKDTPDTVYYQCFSHRYLGWKIHVHDRCDQPTAAGSEPVPSVLLPQPVQDQLQAKPSLIVTTRVKPDFPSQSIIDTKAKNFTKVNFPYEILKPAYNVKRPNISEEHIIPVKEDVQDIPHSSTTHKAANLTMISPTAMPLIKGIPFRNSFGNGNGRPATRRPVLMIRRPLQPMMKPPQPITLMNRPSMVHASSSQTRPVIVKKPLIRIPQRPMMMMQGAPVRPLMPQQASLMPNRAPMKAVYVHKFKKPSQQSYISSLPEKTKHKIQPSQMISQNAEELTTKLPIAVNTGFNPGSLVIESGFKPIIQTPHAEERLSDVEYEEGNEGVINMDSGEEQKSHTEMFEPMFIPSPLDSNSKHTKKATTEPLKKIRKPYRHIIVRRPIYTDEPLFRSEPDLDETTNDKVESYFISPTRTTFSVVAYDGKSEAEGKRPPIPDNHRPAPVDADESKSSSQFDPFIGDKLPSASNQVSSDIRRINLQPEALALIEKKIDSKENLKEVASLGEPSEVEVVTVINMSKEERRQRRAAHHEPGHFQQHDNRTGPPEQAQTNGGGSITANLLLPTVMAILAKYLRT</sequence>
<dbReference type="FunCoup" id="T1HQW4">
    <property type="interactions" value="23"/>
</dbReference>
<dbReference type="EnsemblMetazoa" id="RPRC006434-RA">
    <property type="protein sequence ID" value="RPRC006434-PA"/>
    <property type="gene ID" value="RPRC006434"/>
</dbReference>
<dbReference type="EMBL" id="ACPB03020832">
    <property type="status" value="NOT_ANNOTATED_CDS"/>
    <property type="molecule type" value="Genomic_DNA"/>
</dbReference>
<organism evidence="4 5">
    <name type="scientific">Rhodnius prolixus</name>
    <name type="common">Triatomid bug</name>
    <dbReference type="NCBI Taxonomy" id="13249"/>
    <lineage>
        <taxon>Eukaryota</taxon>
        <taxon>Metazoa</taxon>
        <taxon>Ecdysozoa</taxon>
        <taxon>Arthropoda</taxon>
        <taxon>Hexapoda</taxon>
        <taxon>Insecta</taxon>
        <taxon>Pterygota</taxon>
        <taxon>Neoptera</taxon>
        <taxon>Paraneoptera</taxon>
        <taxon>Hemiptera</taxon>
        <taxon>Heteroptera</taxon>
        <taxon>Panheteroptera</taxon>
        <taxon>Cimicomorpha</taxon>
        <taxon>Reduviidae</taxon>
        <taxon>Triatominae</taxon>
        <taxon>Rhodnius</taxon>
    </lineage>
</organism>
<feature type="compositionally biased region" description="Polar residues" evidence="2">
    <location>
        <begin position="28"/>
        <end position="40"/>
    </location>
</feature>
<feature type="compositionally biased region" description="Basic and acidic residues" evidence="2">
    <location>
        <begin position="657"/>
        <end position="683"/>
    </location>
</feature>
<feature type="domain" description="At5g54830-like" evidence="3">
    <location>
        <begin position="227"/>
        <end position="261"/>
    </location>
</feature>
<dbReference type="AlphaFoldDB" id="T1HQW4"/>
<dbReference type="eggNOG" id="KOG4731">
    <property type="taxonomic scope" value="Eukaryota"/>
</dbReference>
<keyword evidence="1" id="KW-0677">Repeat</keyword>
<reference evidence="4" key="1">
    <citation type="submission" date="2015-05" db="UniProtKB">
        <authorList>
            <consortium name="EnsemblMetazoa"/>
        </authorList>
    </citation>
    <scope>IDENTIFICATION</scope>
</reference>
<proteinExistence type="predicted"/>
<dbReference type="HOGENOM" id="CLU_348953_0_0_1"/>
<dbReference type="PANTHER" id="PTHR24036">
    <property type="entry name" value="SKELETOR-RELATED"/>
    <property type="match status" value="1"/>
</dbReference>
<dbReference type="InterPro" id="IPR057443">
    <property type="entry name" value="At5g54830-like"/>
</dbReference>
<evidence type="ECO:0000313" key="5">
    <source>
        <dbReference type="Proteomes" id="UP000015103"/>
    </source>
</evidence>
<keyword evidence="5" id="KW-1185">Reference proteome</keyword>
<feature type="region of interest" description="Disordered" evidence="2">
    <location>
        <begin position="754"/>
        <end position="789"/>
    </location>
</feature>
<evidence type="ECO:0000313" key="4">
    <source>
        <dbReference type="EnsemblMetazoa" id="RPRC006434-PA"/>
    </source>
</evidence>
<evidence type="ECO:0000259" key="3">
    <source>
        <dbReference type="Pfam" id="PF25489"/>
    </source>
</evidence>
<protein>
    <recommendedName>
        <fullName evidence="3">At5g54830-like domain-containing protein</fullName>
    </recommendedName>
</protein>
<dbReference type="VEuPathDB" id="VectorBase:RPRC006434"/>
<evidence type="ECO:0000256" key="2">
    <source>
        <dbReference type="SAM" id="MobiDB-lite"/>
    </source>
</evidence>
<feature type="region of interest" description="Disordered" evidence="2">
    <location>
        <begin position="657"/>
        <end position="699"/>
    </location>
</feature>
<evidence type="ECO:0000256" key="1">
    <source>
        <dbReference type="ARBA" id="ARBA00022737"/>
    </source>
</evidence>
<feature type="compositionally biased region" description="Basic and acidic residues" evidence="2">
    <location>
        <begin position="754"/>
        <end position="774"/>
    </location>
</feature>
<feature type="region of interest" description="Disordered" evidence="2">
    <location>
        <begin position="11"/>
        <end position="66"/>
    </location>
</feature>
<accession>T1HQW4</accession>
<name>T1HQW4_RHOPR</name>
<dbReference type="Proteomes" id="UP000015103">
    <property type="component" value="Unassembled WGS sequence"/>
</dbReference>
<dbReference type="InterPro" id="IPR052126">
    <property type="entry name" value="Spindle_Org/Thrombomodulin"/>
</dbReference>
<dbReference type="InParanoid" id="T1HQW4"/>
<dbReference type="Pfam" id="PF25489">
    <property type="entry name" value="At5g54830"/>
    <property type="match status" value="1"/>
</dbReference>
<dbReference type="PANTHER" id="PTHR24036:SF13">
    <property type="entry name" value="PROTEIN SKELETOR, ISOFORMS D_E"/>
    <property type="match status" value="1"/>
</dbReference>